<evidence type="ECO:0000256" key="1">
    <source>
        <dbReference type="ARBA" id="ARBA00023015"/>
    </source>
</evidence>
<dbReference type="PROSITE" id="PS01124">
    <property type="entry name" value="HTH_ARAC_FAMILY_2"/>
    <property type="match status" value="1"/>
</dbReference>
<dbReference type="Pfam" id="PF12833">
    <property type="entry name" value="HTH_18"/>
    <property type="match status" value="1"/>
</dbReference>
<evidence type="ECO:0000259" key="4">
    <source>
        <dbReference type="PROSITE" id="PS01124"/>
    </source>
</evidence>
<dbReference type="GO" id="GO:0003700">
    <property type="term" value="F:DNA-binding transcription factor activity"/>
    <property type="evidence" value="ECO:0007669"/>
    <property type="project" value="InterPro"/>
</dbReference>
<dbReference type="Proteomes" id="UP000502117">
    <property type="component" value="Chromosome"/>
</dbReference>
<dbReference type="PANTHER" id="PTHR46796:SF13">
    <property type="entry name" value="HTH-TYPE TRANSCRIPTIONAL ACTIVATOR RHAS"/>
    <property type="match status" value="1"/>
</dbReference>
<dbReference type="Gene3D" id="1.10.10.60">
    <property type="entry name" value="Homeodomain-like"/>
    <property type="match status" value="1"/>
</dbReference>
<dbReference type="InterPro" id="IPR009057">
    <property type="entry name" value="Homeodomain-like_sf"/>
</dbReference>
<evidence type="ECO:0000313" key="5">
    <source>
        <dbReference type="EMBL" id="PYE54273.1"/>
    </source>
</evidence>
<dbReference type="GO" id="GO:0043565">
    <property type="term" value="F:sequence-specific DNA binding"/>
    <property type="evidence" value="ECO:0007669"/>
    <property type="project" value="InterPro"/>
</dbReference>
<dbReference type="SUPFAM" id="SSF46689">
    <property type="entry name" value="Homeodomain-like"/>
    <property type="match status" value="1"/>
</dbReference>
<dbReference type="EMBL" id="QJSY01000051">
    <property type="protein sequence ID" value="PYE54273.1"/>
    <property type="molecule type" value="Genomic_DNA"/>
</dbReference>
<gene>
    <name evidence="5" type="ORF">C8J23_15111</name>
    <name evidence="6" type="ORF">GII14_14370</name>
</gene>
<sequence>MDLKLFSPKGNIAADIQAIWSVRVSTGHREPIVRLLLGDAGSGILFNFGPEVFFDGIWHPPGIILLPISQTSQNIIMPPGTQMAGIRFHPAMGYQCLGKRFDSPVRSEQETDIHTLLNPLYLQLHTCSVHYTRIRTIYQFSRQHIVSRSERHQRVKEVLRYTHHKHAKETTLGLRQIERHFQSWMGMTPKYYQRVIRVKEALEQLQLAPSTSLAELAADFGFADQAHMTREFRTLANITPKHYARRYLVNALQAKNSPA</sequence>
<reference evidence="5 7" key="1">
    <citation type="submission" date="2018-06" db="EMBL/GenBank/DDBJ databases">
        <title>Genomic Encyclopedia of Type Strains, Phase III (KMG-III): the genomes of soil and plant-associated and newly described type strains.</title>
        <authorList>
            <person name="Whitman W."/>
        </authorList>
    </citation>
    <scope>NUCLEOTIDE SEQUENCE [LARGE SCALE GENOMIC DNA]</scope>
    <source>
        <strain evidence="5 7">JC5</strain>
    </source>
</reference>
<accession>A0A6G7LTX9</accession>
<keyword evidence="2" id="KW-0238">DNA-binding</keyword>
<dbReference type="InterPro" id="IPR018060">
    <property type="entry name" value="HTH_AraC"/>
</dbReference>
<dbReference type="KEGG" id="schk:GII14_14370"/>
<organism evidence="6 8">
    <name type="scientific">Shewanella chilikensis</name>
    <dbReference type="NCBI Taxonomy" id="558541"/>
    <lineage>
        <taxon>Bacteria</taxon>
        <taxon>Pseudomonadati</taxon>
        <taxon>Pseudomonadota</taxon>
        <taxon>Gammaproteobacteria</taxon>
        <taxon>Alteromonadales</taxon>
        <taxon>Shewanellaceae</taxon>
        <taxon>Shewanella</taxon>
    </lineage>
</organism>
<evidence type="ECO:0000256" key="2">
    <source>
        <dbReference type="ARBA" id="ARBA00023125"/>
    </source>
</evidence>
<name>A0A6G7LTX9_9GAMM</name>
<dbReference type="PANTHER" id="PTHR46796">
    <property type="entry name" value="HTH-TYPE TRANSCRIPTIONAL ACTIVATOR RHAS-RELATED"/>
    <property type="match status" value="1"/>
</dbReference>
<dbReference type="EMBL" id="CP045857">
    <property type="protein sequence ID" value="QIJ05211.1"/>
    <property type="molecule type" value="Genomic_DNA"/>
</dbReference>
<feature type="domain" description="HTH araC/xylS-type" evidence="4">
    <location>
        <begin position="143"/>
        <end position="246"/>
    </location>
</feature>
<dbReference type="InterPro" id="IPR050204">
    <property type="entry name" value="AraC_XylS_family_regulators"/>
</dbReference>
<dbReference type="AlphaFoldDB" id="A0A6G7LTX9"/>
<proteinExistence type="predicted"/>
<dbReference type="SMART" id="SM00342">
    <property type="entry name" value="HTH_ARAC"/>
    <property type="match status" value="1"/>
</dbReference>
<evidence type="ECO:0000313" key="6">
    <source>
        <dbReference type="EMBL" id="QIJ05211.1"/>
    </source>
</evidence>
<reference evidence="6 8" key="2">
    <citation type="submission" date="2019-11" db="EMBL/GenBank/DDBJ databases">
        <title>Complete Genome Sequence of Shewanella chilikensis Strain DC57, Isolated from Corroded Seal Rings at a floating production facility in Australia.</title>
        <authorList>
            <person name="Salgar-Chaparro S.J."/>
            <person name="Castillo-Villamizar G.A."/>
            <person name="Poehlein A."/>
            <person name="Daniel R."/>
            <person name="Machuca L."/>
        </authorList>
    </citation>
    <scope>NUCLEOTIDE SEQUENCE [LARGE SCALE GENOMIC DNA]</scope>
    <source>
        <strain evidence="6 8">DC57</strain>
    </source>
</reference>
<protein>
    <submittedName>
        <fullName evidence="5">AraC family transcriptional regulator</fullName>
    </submittedName>
    <submittedName>
        <fullName evidence="6">Helix-turn-helix domain-containing protein</fullName>
    </submittedName>
</protein>
<keyword evidence="3" id="KW-0804">Transcription</keyword>
<dbReference type="Proteomes" id="UP000247584">
    <property type="component" value="Unassembled WGS sequence"/>
</dbReference>
<evidence type="ECO:0000256" key="3">
    <source>
        <dbReference type="ARBA" id="ARBA00023163"/>
    </source>
</evidence>
<evidence type="ECO:0000313" key="7">
    <source>
        <dbReference type="Proteomes" id="UP000247584"/>
    </source>
</evidence>
<dbReference type="RefSeq" id="WP_101057293.1">
    <property type="nucleotide sequence ID" value="NZ_BMXX01000054.1"/>
</dbReference>
<keyword evidence="7" id="KW-1185">Reference proteome</keyword>
<evidence type="ECO:0000313" key="8">
    <source>
        <dbReference type="Proteomes" id="UP000502117"/>
    </source>
</evidence>
<keyword evidence="1" id="KW-0805">Transcription regulation</keyword>